<evidence type="ECO:0000313" key="3">
    <source>
        <dbReference type="Proteomes" id="UP000249467"/>
    </source>
</evidence>
<dbReference type="Proteomes" id="UP000249467">
    <property type="component" value="Unassembled WGS sequence"/>
</dbReference>
<keyword evidence="1" id="KW-0732">Signal</keyword>
<evidence type="ECO:0000313" key="2">
    <source>
        <dbReference type="EMBL" id="PZO39618.1"/>
    </source>
</evidence>
<feature type="signal peptide" evidence="1">
    <location>
        <begin position="1"/>
        <end position="18"/>
    </location>
</feature>
<evidence type="ECO:0000256" key="1">
    <source>
        <dbReference type="SAM" id="SignalP"/>
    </source>
</evidence>
<reference evidence="2 3" key="2">
    <citation type="submission" date="2018-06" db="EMBL/GenBank/DDBJ databases">
        <title>Metagenomic assembly of (sub)arctic Cyanobacteria and their associated microbiome from non-axenic cultures.</title>
        <authorList>
            <person name="Baurain D."/>
        </authorList>
    </citation>
    <scope>NUCLEOTIDE SEQUENCE [LARGE SCALE GENOMIC DNA]</scope>
    <source>
        <strain evidence="2">ULC066bin1</strain>
    </source>
</reference>
<comment type="caution">
    <text evidence="2">The sequence shown here is derived from an EMBL/GenBank/DDBJ whole genome shotgun (WGS) entry which is preliminary data.</text>
</comment>
<dbReference type="AlphaFoldDB" id="A0A2W4Y8X6"/>
<accession>A0A2W4Y8X6</accession>
<feature type="chain" id="PRO_5015888039" description="DUF3104 domain-containing protein" evidence="1">
    <location>
        <begin position="19"/>
        <end position="129"/>
    </location>
</feature>
<evidence type="ECO:0008006" key="4">
    <source>
        <dbReference type="Google" id="ProtNLM"/>
    </source>
</evidence>
<protein>
    <recommendedName>
        <fullName evidence="4">DUF3104 domain-containing protein</fullName>
    </recommendedName>
</protein>
<proteinExistence type="predicted"/>
<sequence>MLLLAILPATFLPAAVQAQVPDSKGNYYRNDASVLAPSRFNKLVPGFLWRVMVDELNCRQDASLDSPINRTYQVGDLLEVEVYRGGSDEVYVNPVDRNGRPWMPVRGANTEEKCYVRANSRFIQPVTAK</sequence>
<dbReference type="EMBL" id="QBML01000017">
    <property type="protein sequence ID" value="PZO39618.1"/>
    <property type="molecule type" value="Genomic_DNA"/>
</dbReference>
<reference evidence="2 3" key="1">
    <citation type="submission" date="2018-04" db="EMBL/GenBank/DDBJ databases">
        <authorList>
            <person name="Go L.Y."/>
            <person name="Mitchell J.A."/>
        </authorList>
    </citation>
    <scope>NUCLEOTIDE SEQUENCE [LARGE SCALE GENOMIC DNA]</scope>
    <source>
        <strain evidence="2">ULC066bin1</strain>
    </source>
</reference>
<organism evidence="2 3">
    <name type="scientific">Pseudanabaena frigida</name>
    <dbReference type="NCBI Taxonomy" id="945775"/>
    <lineage>
        <taxon>Bacteria</taxon>
        <taxon>Bacillati</taxon>
        <taxon>Cyanobacteriota</taxon>
        <taxon>Cyanophyceae</taxon>
        <taxon>Pseudanabaenales</taxon>
        <taxon>Pseudanabaenaceae</taxon>
        <taxon>Pseudanabaena</taxon>
    </lineage>
</organism>
<gene>
    <name evidence="2" type="ORF">DCF19_13620</name>
</gene>
<name>A0A2W4Y8X6_9CYAN</name>